<dbReference type="InterPro" id="IPR032710">
    <property type="entry name" value="NTF2-like_dom_sf"/>
</dbReference>
<sequence length="117" mass="12953">MWADFCAAFEAYDIDAVVELMAAQATWEMPPFDRFYAGPEAIGILVRNQCPARAAGDLVMVPCIVNGRPGAGMYLRDDDGLAAFQLVALEIEGRWVRRVVGFFDTDVLKRSLPARPE</sequence>
<evidence type="ECO:0000313" key="2">
    <source>
        <dbReference type="Proteomes" id="UP001442841"/>
    </source>
</evidence>
<dbReference type="RefSeq" id="WP_425310401.1">
    <property type="nucleotide sequence ID" value="NZ_CP154795.1"/>
</dbReference>
<dbReference type="SUPFAM" id="SSF54427">
    <property type="entry name" value="NTF2-like"/>
    <property type="match status" value="1"/>
</dbReference>
<reference evidence="1 2" key="1">
    <citation type="submission" date="2024-04" db="EMBL/GenBank/DDBJ databases">
        <title>Isolation of an actinomycete strain from pig manure.</title>
        <authorList>
            <person name="Gong T."/>
            <person name="Yu Z."/>
            <person name="An M."/>
            <person name="Wei C."/>
            <person name="Yang W."/>
            <person name="Liu L."/>
        </authorList>
    </citation>
    <scope>NUCLEOTIDE SEQUENCE [LARGE SCALE GENOMIC DNA]</scope>
    <source>
        <strain evidence="1 2">ZF39</strain>
    </source>
</reference>
<name>A0ABZ3FUC0_9ACTN</name>
<keyword evidence="2" id="KW-1185">Reference proteome</keyword>
<evidence type="ECO:0000313" key="1">
    <source>
        <dbReference type="EMBL" id="XAN08967.1"/>
    </source>
</evidence>
<accession>A0ABZ3FUC0</accession>
<gene>
    <name evidence="1" type="ORF">AADG42_17180</name>
</gene>
<dbReference type="EMBL" id="CP154795">
    <property type="protein sequence ID" value="XAN08967.1"/>
    <property type="molecule type" value="Genomic_DNA"/>
</dbReference>
<proteinExistence type="predicted"/>
<organism evidence="1 2">
    <name type="scientific">Ammonicoccus fulvus</name>
    <dbReference type="NCBI Taxonomy" id="3138240"/>
    <lineage>
        <taxon>Bacteria</taxon>
        <taxon>Bacillati</taxon>
        <taxon>Actinomycetota</taxon>
        <taxon>Actinomycetes</taxon>
        <taxon>Propionibacteriales</taxon>
        <taxon>Propionibacteriaceae</taxon>
        <taxon>Ammonicoccus</taxon>
    </lineage>
</organism>
<protein>
    <recommendedName>
        <fullName evidence="3">SnoaL-like domain-containing protein</fullName>
    </recommendedName>
</protein>
<dbReference type="Proteomes" id="UP001442841">
    <property type="component" value="Chromosome"/>
</dbReference>
<dbReference type="Gene3D" id="3.10.450.50">
    <property type="match status" value="1"/>
</dbReference>
<evidence type="ECO:0008006" key="3">
    <source>
        <dbReference type="Google" id="ProtNLM"/>
    </source>
</evidence>